<dbReference type="InterPro" id="IPR044643">
    <property type="entry name" value="TrpF_fam"/>
</dbReference>
<keyword evidence="7 9" id="KW-0057">Aromatic amino acid biosynthesis</keyword>
<sequence length="218" mass="24104">MTPLLKYCGNKSSEDLAVTTSSKADYLGFVFVPGTKRYVEPKKVNTWLEKNRINPKKLVALFVNESPHMIEEICTLLPIDVIQCHGTESPTFVTNIKQKTGKEVWKVIHHHPEAISQMQTFNGIADGYIVDTKVAGSLGGTGQTFDWEQIPGYIKEGKRQSVPVFIAGGVDATNIARLASYSPDGIDLSSGIEVNGHKSPESIRELEKELLRHDHTLS</sequence>
<comment type="caution">
    <text evidence="11">The sequence shown here is derived from an EMBL/GenBank/DDBJ whole genome shotgun (WGS) entry which is preliminary data.</text>
</comment>
<dbReference type="CDD" id="cd00405">
    <property type="entry name" value="PRAI"/>
    <property type="match status" value="1"/>
</dbReference>
<evidence type="ECO:0000256" key="4">
    <source>
        <dbReference type="ARBA" id="ARBA00022272"/>
    </source>
</evidence>
<accession>A0ABT0XEP0</accession>
<dbReference type="InterPro" id="IPR011060">
    <property type="entry name" value="RibuloseP-bd_barrel"/>
</dbReference>
<dbReference type="PANTHER" id="PTHR42894">
    <property type="entry name" value="N-(5'-PHOSPHORIBOSYL)ANTHRANILATE ISOMERASE"/>
    <property type="match status" value="1"/>
</dbReference>
<dbReference type="InterPro" id="IPR013785">
    <property type="entry name" value="Aldolase_TIM"/>
</dbReference>
<organism evidence="11 12">
    <name type="scientific">Alkalicoccobacillus plakortidis</name>
    <dbReference type="NCBI Taxonomy" id="444060"/>
    <lineage>
        <taxon>Bacteria</taxon>
        <taxon>Bacillati</taxon>
        <taxon>Bacillota</taxon>
        <taxon>Bacilli</taxon>
        <taxon>Bacillales</taxon>
        <taxon>Bacillaceae</taxon>
        <taxon>Alkalicoccobacillus</taxon>
    </lineage>
</organism>
<dbReference type="Gene3D" id="3.20.20.70">
    <property type="entry name" value="Aldolase class I"/>
    <property type="match status" value="1"/>
</dbReference>
<evidence type="ECO:0000256" key="3">
    <source>
        <dbReference type="ARBA" id="ARBA00012572"/>
    </source>
</evidence>
<dbReference type="HAMAP" id="MF_00135">
    <property type="entry name" value="PRAI"/>
    <property type="match status" value="1"/>
</dbReference>
<evidence type="ECO:0000256" key="6">
    <source>
        <dbReference type="ARBA" id="ARBA00022822"/>
    </source>
</evidence>
<dbReference type="GO" id="GO:0004640">
    <property type="term" value="F:phosphoribosylanthranilate isomerase activity"/>
    <property type="evidence" value="ECO:0007669"/>
    <property type="project" value="UniProtKB-EC"/>
</dbReference>
<dbReference type="EMBL" id="JAMQJY010000001">
    <property type="protein sequence ID" value="MCM2674342.1"/>
    <property type="molecule type" value="Genomic_DNA"/>
</dbReference>
<evidence type="ECO:0000256" key="1">
    <source>
        <dbReference type="ARBA" id="ARBA00001164"/>
    </source>
</evidence>
<feature type="domain" description="N-(5'phosphoribosyl) anthranilate isomerase (PRAI)" evidence="10">
    <location>
        <begin position="6"/>
        <end position="208"/>
    </location>
</feature>
<keyword evidence="8 9" id="KW-0413">Isomerase</keyword>
<comment type="pathway">
    <text evidence="2 9">Amino-acid biosynthesis; L-tryptophan biosynthesis; L-tryptophan from chorismate: step 3/5.</text>
</comment>
<dbReference type="SUPFAM" id="SSF51366">
    <property type="entry name" value="Ribulose-phoshate binding barrel"/>
    <property type="match status" value="1"/>
</dbReference>
<keyword evidence="12" id="KW-1185">Reference proteome</keyword>
<name>A0ABT0XEP0_9BACI</name>
<evidence type="ECO:0000313" key="12">
    <source>
        <dbReference type="Proteomes" id="UP001203665"/>
    </source>
</evidence>
<dbReference type="Proteomes" id="UP001203665">
    <property type="component" value="Unassembled WGS sequence"/>
</dbReference>
<keyword evidence="5 9" id="KW-0028">Amino-acid biosynthesis</keyword>
<keyword evidence="6 9" id="KW-0822">Tryptophan biosynthesis</keyword>
<dbReference type="Pfam" id="PF00697">
    <property type="entry name" value="PRAI"/>
    <property type="match status" value="1"/>
</dbReference>
<comment type="similarity">
    <text evidence="9">Belongs to the TrpF family.</text>
</comment>
<dbReference type="RefSeq" id="WP_251603842.1">
    <property type="nucleotide sequence ID" value="NZ_JAMQJY010000001.1"/>
</dbReference>
<comment type="catalytic activity">
    <reaction evidence="1 9">
        <text>N-(5-phospho-beta-D-ribosyl)anthranilate = 1-(2-carboxyphenylamino)-1-deoxy-D-ribulose 5-phosphate</text>
        <dbReference type="Rhea" id="RHEA:21540"/>
        <dbReference type="ChEBI" id="CHEBI:18277"/>
        <dbReference type="ChEBI" id="CHEBI:58613"/>
        <dbReference type="EC" id="5.3.1.24"/>
    </reaction>
</comment>
<evidence type="ECO:0000256" key="9">
    <source>
        <dbReference type="HAMAP-Rule" id="MF_00135"/>
    </source>
</evidence>
<evidence type="ECO:0000256" key="2">
    <source>
        <dbReference type="ARBA" id="ARBA00004664"/>
    </source>
</evidence>
<reference evidence="11" key="1">
    <citation type="submission" date="2022-06" db="EMBL/GenBank/DDBJ databases">
        <title>Alkalicoccobacillus porphyridii sp. nov., isolated from a marine red alga, Porphyridium purpureum and reclassification of Shouchella plakortidis and Shouchella gibsonii as Alkalicoccobacillus plakortidis comb. nov. and Alkalicoccobacillus gibsonii comb. nov.</title>
        <authorList>
            <person name="Kim K.H."/>
            <person name="Lee J.K."/>
            <person name="Han D.M."/>
            <person name="Baek J.H."/>
            <person name="Jeon C.O."/>
        </authorList>
    </citation>
    <scope>NUCLEOTIDE SEQUENCE</scope>
    <source>
        <strain evidence="11">DSM 19153</strain>
    </source>
</reference>
<evidence type="ECO:0000256" key="5">
    <source>
        <dbReference type="ARBA" id="ARBA00022605"/>
    </source>
</evidence>
<gene>
    <name evidence="9" type="primary">trpF</name>
    <name evidence="11" type="ORF">NDM98_01620</name>
</gene>
<evidence type="ECO:0000256" key="8">
    <source>
        <dbReference type="ARBA" id="ARBA00023235"/>
    </source>
</evidence>
<dbReference type="NCBIfam" id="NF002301">
    <property type="entry name" value="PRK01222.2-1"/>
    <property type="match status" value="1"/>
</dbReference>
<evidence type="ECO:0000313" key="11">
    <source>
        <dbReference type="EMBL" id="MCM2674342.1"/>
    </source>
</evidence>
<protein>
    <recommendedName>
        <fullName evidence="4 9">N-(5'-phosphoribosyl)anthranilate isomerase</fullName>
        <shortName evidence="9">PRAI</shortName>
        <ecNumber evidence="3 9">5.3.1.24</ecNumber>
    </recommendedName>
</protein>
<proteinExistence type="inferred from homology"/>
<evidence type="ECO:0000256" key="7">
    <source>
        <dbReference type="ARBA" id="ARBA00023141"/>
    </source>
</evidence>
<dbReference type="EC" id="5.3.1.24" evidence="3 9"/>
<dbReference type="InterPro" id="IPR001240">
    <property type="entry name" value="PRAI_dom"/>
</dbReference>
<evidence type="ECO:0000259" key="10">
    <source>
        <dbReference type="Pfam" id="PF00697"/>
    </source>
</evidence>
<dbReference type="PANTHER" id="PTHR42894:SF1">
    <property type="entry name" value="N-(5'-PHOSPHORIBOSYL)ANTHRANILATE ISOMERASE"/>
    <property type="match status" value="1"/>
</dbReference>